<accession>A0A9W6ZYK3</accession>
<sequence>MQKSKKGLTQQAPTEGYPSADGGEGGEGEEGDVLPALGTLTAGSGERLSIVAAKPTASQRRSTIRLQQQKLSEDLANAKEKEKVGTIHGSYLNNASDLLLSFSSNELSSRDITEDRRKSVTPTNHLQKLAKTNSEVKSALTITIGKSESAGVEIERKDVTLGSPIVDPRGLIKVGDESNLVLGTNEGDKALGGGGDDEIRLPSAVTAIPFQR</sequence>
<reference evidence="3" key="1">
    <citation type="journal article" date="2023" name="Commun. Biol.">
        <title>Genome analysis of Parmales, the sister group of diatoms, reveals the evolutionary specialization of diatoms from phago-mixotrophs to photoautotrophs.</title>
        <authorList>
            <person name="Ban H."/>
            <person name="Sato S."/>
            <person name="Yoshikawa S."/>
            <person name="Yamada K."/>
            <person name="Nakamura Y."/>
            <person name="Ichinomiya M."/>
            <person name="Sato N."/>
            <person name="Blanc-Mathieu R."/>
            <person name="Endo H."/>
            <person name="Kuwata A."/>
            <person name="Ogata H."/>
        </authorList>
    </citation>
    <scope>NUCLEOTIDE SEQUENCE [LARGE SCALE GENOMIC DNA]</scope>
    <source>
        <strain evidence="3">NIES 3700</strain>
    </source>
</reference>
<evidence type="ECO:0000256" key="1">
    <source>
        <dbReference type="SAM" id="MobiDB-lite"/>
    </source>
</evidence>
<gene>
    <name evidence="2" type="ORF">TrLO_g6439</name>
</gene>
<proteinExistence type="predicted"/>
<evidence type="ECO:0000313" key="2">
    <source>
        <dbReference type="EMBL" id="GMH59692.1"/>
    </source>
</evidence>
<name>A0A9W6ZYK3_9STRA</name>
<dbReference type="EMBL" id="BRXW01000491">
    <property type="protein sequence ID" value="GMH59692.1"/>
    <property type="molecule type" value="Genomic_DNA"/>
</dbReference>
<feature type="region of interest" description="Disordered" evidence="1">
    <location>
        <begin position="1"/>
        <end position="39"/>
    </location>
</feature>
<dbReference type="AlphaFoldDB" id="A0A9W6ZYK3"/>
<keyword evidence="3" id="KW-1185">Reference proteome</keyword>
<dbReference type="OrthoDB" id="10562012at2759"/>
<evidence type="ECO:0000313" key="3">
    <source>
        <dbReference type="Proteomes" id="UP001165122"/>
    </source>
</evidence>
<protein>
    <submittedName>
        <fullName evidence="2">Uncharacterized protein</fullName>
    </submittedName>
</protein>
<organism evidence="2 3">
    <name type="scientific">Triparma laevis f. longispina</name>
    <dbReference type="NCBI Taxonomy" id="1714387"/>
    <lineage>
        <taxon>Eukaryota</taxon>
        <taxon>Sar</taxon>
        <taxon>Stramenopiles</taxon>
        <taxon>Ochrophyta</taxon>
        <taxon>Bolidophyceae</taxon>
        <taxon>Parmales</taxon>
        <taxon>Triparmaceae</taxon>
        <taxon>Triparma</taxon>
    </lineage>
</organism>
<comment type="caution">
    <text evidence="2">The sequence shown here is derived from an EMBL/GenBank/DDBJ whole genome shotgun (WGS) entry which is preliminary data.</text>
</comment>
<dbReference type="Proteomes" id="UP001165122">
    <property type="component" value="Unassembled WGS sequence"/>
</dbReference>